<proteinExistence type="inferred from homology"/>
<dbReference type="Pfam" id="PF00474">
    <property type="entry name" value="SSF"/>
    <property type="match status" value="1"/>
</dbReference>
<evidence type="ECO:0000256" key="2">
    <source>
        <dbReference type="ARBA" id="ARBA00006434"/>
    </source>
</evidence>
<name>A0AAW0Y9E8_CHEQU</name>
<evidence type="ECO:0000256" key="7">
    <source>
        <dbReference type="SAM" id="MobiDB-lite"/>
    </source>
</evidence>
<feature type="transmembrane region" description="Helical" evidence="8">
    <location>
        <begin position="435"/>
        <end position="457"/>
    </location>
</feature>
<feature type="region of interest" description="Disordered" evidence="7">
    <location>
        <begin position="617"/>
        <end position="742"/>
    </location>
</feature>
<feature type="transmembrane region" description="Helical" evidence="8">
    <location>
        <begin position="254"/>
        <end position="272"/>
    </location>
</feature>
<keyword evidence="10" id="KW-1185">Reference proteome</keyword>
<dbReference type="Gene3D" id="1.20.1730.10">
    <property type="entry name" value="Sodium/glucose cotransporter"/>
    <property type="match status" value="1"/>
</dbReference>
<feature type="transmembrane region" description="Helical" evidence="8">
    <location>
        <begin position="12"/>
        <end position="33"/>
    </location>
</feature>
<evidence type="ECO:0000313" key="9">
    <source>
        <dbReference type="EMBL" id="KAK8748480.1"/>
    </source>
</evidence>
<sequence length="790" mass="87518">MSTSQHSQLLIWDYCCIGLYFLLNMAVGAYALCRPNRHTISGYFLAGRYMWWLPVGASLFASNIGAEHLIGMAGSGAASGIAVGAFNFISIILLQLMSWVFLPVFIASRVRTVPEYMTKRFGGQRIQMYLAVLSLVLYIFTKISVDLYSGALFINQAFKWDIFGSILALLVMTAIFTMTGGLAAVIYTDTLQFFIMIIGALVVMSKAFHEVGGYEALQYKYMRAVPKLRPENSTCGIPRADSWVMLRDPVTSDLPWPAFLLGQTPASIWYWCADQMMIQRALASKNLSHAKGATLFTAYAKILPFFMIILPGMISRVLFPEDVACVLPEECMRSCGSSSSCFNSAYPRLIVGIMPAGLRGLMLSVMLAALMSDLTSIFNSASTMFSLDLWPRIRPKAETRELLIVGKLFIVFLVVVSVAWVPIIEEVQSGELFIYIQKIGAYLSPPIACVYTMAILWKRMNEQGAFWGLMAGLVIGVTRMALDFLFPPPACWQHEYRPLIVQLNFMYFAALLFWTTAIVSMVVSLMTQPQESHRLIGTTFMTRFDKAERENERHSTVDLPGDTNIEMNIVQQESGQEEVTTASGEIKFLTWMKKSLWWMCGLQTPVQSSVSHNSLQTPVQSSVSHNSLQTPEQSSVSHNSLQTPVQSSVSHNSLQTPVQSSVSHNSLQTPVESSVSHNSLQTPVQSSVSHNSLQTPVQSSVSHNSLQTPVQSSVSHNSLQTPVQSSVSHNSPQKEHTDYNPLEQNPRTNLLLNINLVLVLAVGIGIFAYFTVDPFPNGFETGNYTSVSLG</sequence>
<accession>A0AAW0Y9E8</accession>
<evidence type="ECO:0000256" key="8">
    <source>
        <dbReference type="SAM" id="Phobius"/>
    </source>
</evidence>
<dbReference type="PANTHER" id="PTHR11819">
    <property type="entry name" value="SOLUTE CARRIER FAMILY 5"/>
    <property type="match status" value="1"/>
</dbReference>
<evidence type="ECO:0000313" key="10">
    <source>
        <dbReference type="Proteomes" id="UP001445076"/>
    </source>
</evidence>
<reference evidence="9 10" key="1">
    <citation type="journal article" date="2024" name="BMC Genomics">
        <title>Genome assembly of redclaw crayfish (Cherax quadricarinatus) provides insights into its immune adaptation and hypoxia tolerance.</title>
        <authorList>
            <person name="Liu Z."/>
            <person name="Zheng J."/>
            <person name="Li H."/>
            <person name="Fang K."/>
            <person name="Wang S."/>
            <person name="He J."/>
            <person name="Zhou D."/>
            <person name="Weng S."/>
            <person name="Chi M."/>
            <person name="Gu Z."/>
            <person name="He J."/>
            <person name="Li F."/>
            <person name="Wang M."/>
        </authorList>
    </citation>
    <scope>NUCLEOTIDE SEQUENCE [LARGE SCALE GENOMIC DNA]</scope>
    <source>
        <strain evidence="9">ZL_2023a</strain>
    </source>
</reference>
<reference evidence="9" key="2">
    <citation type="submission" date="2024-01" db="EMBL/GenBank/DDBJ databases">
        <authorList>
            <person name="He J."/>
            <person name="Wang M."/>
            <person name="Zheng J."/>
            <person name="Liu Z."/>
        </authorList>
    </citation>
    <scope>NUCLEOTIDE SEQUENCE</scope>
    <source>
        <strain evidence="9">ZL_2023a</strain>
        <tissue evidence="9">Muscle</tissue>
    </source>
</reference>
<feature type="transmembrane region" description="Helical" evidence="8">
    <location>
        <begin position="128"/>
        <end position="150"/>
    </location>
</feature>
<keyword evidence="5 8" id="KW-0472">Membrane</keyword>
<evidence type="ECO:0000256" key="5">
    <source>
        <dbReference type="ARBA" id="ARBA00023136"/>
    </source>
</evidence>
<organism evidence="9 10">
    <name type="scientific">Cherax quadricarinatus</name>
    <name type="common">Australian red claw crayfish</name>
    <dbReference type="NCBI Taxonomy" id="27406"/>
    <lineage>
        <taxon>Eukaryota</taxon>
        <taxon>Metazoa</taxon>
        <taxon>Ecdysozoa</taxon>
        <taxon>Arthropoda</taxon>
        <taxon>Crustacea</taxon>
        <taxon>Multicrustacea</taxon>
        <taxon>Malacostraca</taxon>
        <taxon>Eumalacostraca</taxon>
        <taxon>Eucarida</taxon>
        <taxon>Decapoda</taxon>
        <taxon>Pleocyemata</taxon>
        <taxon>Astacidea</taxon>
        <taxon>Parastacoidea</taxon>
        <taxon>Parastacidae</taxon>
        <taxon>Cherax</taxon>
    </lineage>
</organism>
<keyword evidence="3 8" id="KW-0812">Transmembrane</keyword>
<dbReference type="PROSITE" id="PS00457">
    <property type="entry name" value="NA_SOLUT_SYMP_2"/>
    <property type="match status" value="1"/>
</dbReference>
<comment type="subcellular location">
    <subcellularLocation>
        <location evidence="1">Membrane</location>
        <topology evidence="1">Multi-pass membrane protein</topology>
    </subcellularLocation>
</comment>
<evidence type="ECO:0000256" key="4">
    <source>
        <dbReference type="ARBA" id="ARBA00022989"/>
    </source>
</evidence>
<feature type="transmembrane region" description="Helical" evidence="8">
    <location>
        <begin position="750"/>
        <end position="770"/>
    </location>
</feature>
<evidence type="ECO:0000256" key="6">
    <source>
        <dbReference type="RuleBase" id="RU362091"/>
    </source>
</evidence>
<feature type="transmembrane region" description="Helical" evidence="8">
    <location>
        <begin position="40"/>
        <end position="61"/>
    </location>
</feature>
<dbReference type="InterPro" id="IPR038377">
    <property type="entry name" value="Na/Glc_symporter_sf"/>
</dbReference>
<evidence type="ECO:0000256" key="1">
    <source>
        <dbReference type="ARBA" id="ARBA00004141"/>
    </source>
</evidence>
<dbReference type="PROSITE" id="PS50283">
    <property type="entry name" value="NA_SOLUT_SYMP_3"/>
    <property type="match status" value="1"/>
</dbReference>
<feature type="transmembrane region" description="Helical" evidence="8">
    <location>
        <begin position="193"/>
        <end position="209"/>
    </location>
</feature>
<dbReference type="NCBIfam" id="TIGR00813">
    <property type="entry name" value="sss"/>
    <property type="match status" value="1"/>
</dbReference>
<feature type="transmembrane region" description="Helical" evidence="8">
    <location>
        <begin position="162"/>
        <end position="186"/>
    </location>
</feature>
<dbReference type="PANTHER" id="PTHR11819:SF150">
    <property type="entry name" value="SODIUM_MYO-INOSITOL COTRANSPORTER"/>
    <property type="match status" value="1"/>
</dbReference>
<gene>
    <name evidence="9" type="ORF">OTU49_016167</name>
</gene>
<comment type="similarity">
    <text evidence="2 6">Belongs to the sodium:solute symporter (SSF) (TC 2.A.21) family.</text>
</comment>
<evidence type="ECO:0008006" key="11">
    <source>
        <dbReference type="Google" id="ProtNLM"/>
    </source>
</evidence>
<feature type="transmembrane region" description="Helical" evidence="8">
    <location>
        <begin position="402"/>
        <end position="423"/>
    </location>
</feature>
<dbReference type="GO" id="GO:0005412">
    <property type="term" value="F:D-glucose:sodium symporter activity"/>
    <property type="evidence" value="ECO:0007669"/>
    <property type="project" value="TreeGrafter"/>
</dbReference>
<comment type="caution">
    <text evidence="9">The sequence shown here is derived from an EMBL/GenBank/DDBJ whole genome shotgun (WGS) entry which is preliminary data.</text>
</comment>
<feature type="transmembrane region" description="Helical" evidence="8">
    <location>
        <begin position="293"/>
        <end position="314"/>
    </location>
</feature>
<dbReference type="EMBL" id="JARKIK010000012">
    <property type="protein sequence ID" value="KAK8748474.1"/>
    <property type="molecule type" value="Genomic_DNA"/>
</dbReference>
<feature type="transmembrane region" description="Helical" evidence="8">
    <location>
        <begin position="505"/>
        <end position="526"/>
    </location>
</feature>
<protein>
    <recommendedName>
        <fullName evidence="11">Sodium/myo-inositol cotransporter</fullName>
    </recommendedName>
</protein>
<feature type="compositionally biased region" description="Polar residues" evidence="7">
    <location>
        <begin position="617"/>
        <end position="731"/>
    </location>
</feature>
<keyword evidence="4 8" id="KW-1133">Transmembrane helix</keyword>
<evidence type="ECO:0000256" key="3">
    <source>
        <dbReference type="ARBA" id="ARBA00022692"/>
    </source>
</evidence>
<dbReference type="GO" id="GO:0005886">
    <property type="term" value="C:plasma membrane"/>
    <property type="evidence" value="ECO:0007669"/>
    <property type="project" value="TreeGrafter"/>
</dbReference>
<dbReference type="InterPro" id="IPR018212">
    <property type="entry name" value="Na/solute_symporter_CS"/>
</dbReference>
<feature type="transmembrane region" description="Helical" evidence="8">
    <location>
        <begin position="81"/>
        <end position="107"/>
    </location>
</feature>
<dbReference type="InterPro" id="IPR001734">
    <property type="entry name" value="Na/solute_symporter"/>
</dbReference>
<dbReference type="AlphaFoldDB" id="A0AAW0Y9E8"/>
<dbReference type="EMBL" id="JARKIK010000012">
    <property type="protein sequence ID" value="KAK8748480.1"/>
    <property type="molecule type" value="Genomic_DNA"/>
</dbReference>
<dbReference type="Proteomes" id="UP001445076">
    <property type="component" value="Unassembled WGS sequence"/>
</dbReference>
<feature type="transmembrane region" description="Helical" evidence="8">
    <location>
        <begin position="464"/>
        <end position="485"/>
    </location>
</feature>